<sequence>MSAKSALILGATGATGKWLLKDIIKSSEFSRVGELGRRVTDLSQVDASDEAKSKLVQQVIDFDKIGTPGDVGTAKLSEGWDVVFITLGTTRAAAGSAAAFEKIDREYVVKAAQAAKSSTPGHSQRIVYLSSGGASASSPFLYPKSKGLTEQALAALGYDDTIVFRPGLLKGRDTPRLGERVAGVVTGLLSHLSFSMEIDMHVLSRAILKAGVVGSQGLPAVAAASKVDCPTGWFTLIGNKGSELLGKD</sequence>
<dbReference type="GO" id="GO:0005741">
    <property type="term" value="C:mitochondrial outer membrane"/>
    <property type="evidence" value="ECO:0007669"/>
    <property type="project" value="UniProtKB-SubCell"/>
</dbReference>
<dbReference type="Gene3D" id="3.40.50.720">
    <property type="entry name" value="NAD(P)-binding Rossmann-like Domain"/>
    <property type="match status" value="1"/>
</dbReference>
<evidence type="ECO:0000256" key="1">
    <source>
        <dbReference type="ARBA" id="ARBA00004450"/>
    </source>
</evidence>
<accession>A0A164WAD4</accession>
<dbReference type="EMBL" id="KV419403">
    <property type="protein sequence ID" value="KZS94882.1"/>
    <property type="molecule type" value="Genomic_DNA"/>
</dbReference>
<dbReference type="SUPFAM" id="SSF51735">
    <property type="entry name" value="NAD(P)-binding Rossmann-fold domains"/>
    <property type="match status" value="1"/>
</dbReference>
<dbReference type="STRING" id="1314777.A0A164WAD4"/>
<organism evidence="3 4">
    <name type="scientific">Sistotremastrum niveocremeum HHB9708</name>
    <dbReference type="NCBI Taxonomy" id="1314777"/>
    <lineage>
        <taxon>Eukaryota</taxon>
        <taxon>Fungi</taxon>
        <taxon>Dikarya</taxon>
        <taxon>Basidiomycota</taxon>
        <taxon>Agaricomycotina</taxon>
        <taxon>Agaricomycetes</taxon>
        <taxon>Sistotremastrales</taxon>
        <taxon>Sistotremastraceae</taxon>
        <taxon>Sertulicium</taxon>
        <taxon>Sertulicium niveocremeum</taxon>
    </lineage>
</organism>
<keyword evidence="4" id="KW-1185">Reference proteome</keyword>
<reference evidence="3 4" key="1">
    <citation type="journal article" date="2016" name="Mol. Biol. Evol.">
        <title>Comparative Genomics of Early-Diverging Mushroom-Forming Fungi Provides Insights into the Origins of Lignocellulose Decay Capabilities.</title>
        <authorList>
            <person name="Nagy L.G."/>
            <person name="Riley R."/>
            <person name="Tritt A."/>
            <person name="Adam C."/>
            <person name="Daum C."/>
            <person name="Floudas D."/>
            <person name="Sun H."/>
            <person name="Yadav J.S."/>
            <person name="Pangilinan J."/>
            <person name="Larsson K.H."/>
            <person name="Matsuura K."/>
            <person name="Barry K."/>
            <person name="Labutti K."/>
            <person name="Kuo R."/>
            <person name="Ohm R.A."/>
            <person name="Bhattacharya S.S."/>
            <person name="Shirouzu T."/>
            <person name="Yoshinaga Y."/>
            <person name="Martin F.M."/>
            <person name="Grigoriev I.V."/>
            <person name="Hibbett D.S."/>
        </authorList>
    </citation>
    <scope>NUCLEOTIDE SEQUENCE [LARGE SCALE GENOMIC DNA]</scope>
    <source>
        <strain evidence="3 4">HHB9708</strain>
    </source>
</reference>
<evidence type="ECO:0000256" key="2">
    <source>
        <dbReference type="ARBA" id="ARBA00006617"/>
    </source>
</evidence>
<dbReference type="InterPro" id="IPR036291">
    <property type="entry name" value="NAD(P)-bd_dom_sf"/>
</dbReference>
<evidence type="ECO:0000313" key="4">
    <source>
        <dbReference type="Proteomes" id="UP000076722"/>
    </source>
</evidence>
<dbReference type="OrthoDB" id="430436at2759"/>
<dbReference type="PANTHER" id="PTHR14097">
    <property type="entry name" value="OXIDOREDUCTASE HTATIP2"/>
    <property type="match status" value="1"/>
</dbReference>
<dbReference type="Proteomes" id="UP000076722">
    <property type="component" value="Unassembled WGS sequence"/>
</dbReference>
<dbReference type="PANTHER" id="PTHR14097:SF7">
    <property type="entry name" value="OXIDOREDUCTASE HTATIP2"/>
    <property type="match status" value="1"/>
</dbReference>
<dbReference type="GO" id="GO:0051170">
    <property type="term" value="P:import into nucleus"/>
    <property type="evidence" value="ECO:0007669"/>
    <property type="project" value="TreeGrafter"/>
</dbReference>
<comment type="similarity">
    <text evidence="2">Belongs to the FMP52 family.</text>
</comment>
<name>A0A164WAD4_9AGAM</name>
<protein>
    <submittedName>
        <fullName evidence="3">Uncharacterized protein</fullName>
    </submittedName>
</protein>
<dbReference type="AlphaFoldDB" id="A0A164WAD4"/>
<proteinExistence type="inferred from homology"/>
<gene>
    <name evidence="3" type="ORF">SISNIDRAFT_439690</name>
</gene>
<comment type="subcellular location">
    <subcellularLocation>
        <location evidence="1">Mitochondrion outer membrane</location>
        <topology evidence="1">Peripheral membrane protein</topology>
    </subcellularLocation>
</comment>
<evidence type="ECO:0000313" key="3">
    <source>
        <dbReference type="EMBL" id="KZS94882.1"/>
    </source>
</evidence>